<dbReference type="PANTHER" id="PTHR34599:SF1">
    <property type="entry name" value="PHOSPHATIDIC ACID PHOSPHATASE TYPE 2_HALOPEROXIDASE DOMAIN-CONTAINING PROTEIN"/>
    <property type="match status" value="1"/>
</dbReference>
<dbReference type="InterPro" id="IPR052559">
    <property type="entry name" value="V-haloperoxidase"/>
</dbReference>
<evidence type="ECO:0000313" key="3">
    <source>
        <dbReference type="Proteomes" id="UP000009282"/>
    </source>
</evidence>
<dbReference type="AlphaFoldDB" id="G4QEA8"/>
<dbReference type="Gene3D" id="1.10.606.10">
    <property type="entry name" value="Vanadium-containing Chloroperoxidase, domain 2"/>
    <property type="match status" value="1"/>
</dbReference>
<dbReference type="STRING" id="1085623.GNIT_3287"/>
<keyword evidence="1" id="KW-0812">Transmembrane</keyword>
<feature type="transmembrane region" description="Helical" evidence="1">
    <location>
        <begin position="20"/>
        <end position="41"/>
    </location>
</feature>
<accession>G4QEA8</accession>
<dbReference type="CDD" id="cd03398">
    <property type="entry name" value="PAP2_haloperoxidase"/>
    <property type="match status" value="1"/>
</dbReference>
<dbReference type="SUPFAM" id="SSF48317">
    <property type="entry name" value="Acid phosphatase/Vanadium-dependent haloperoxidase"/>
    <property type="match status" value="1"/>
</dbReference>
<dbReference type="InterPro" id="IPR016119">
    <property type="entry name" value="Br/Cl_peroxidase_C"/>
</dbReference>
<dbReference type="RefSeq" id="WP_014110252.1">
    <property type="nucleotide sequence ID" value="NC_016041.1"/>
</dbReference>
<dbReference type="Proteomes" id="UP000009282">
    <property type="component" value="Chromosome"/>
</dbReference>
<sequence length="554" mass="60738">MQQLSSFNYPQTNKNLQKKLGIGGTISAAMLIFALLPTMAFSDENQNTFNGDLRAFQAFKLRTDAALRNLLEPLPNHPNNNDESELPDYLNSYTKGLPHNALGIVDADAYKKLLAALKSGVSADFEKIPKGLPDGYGLRNPLAAYSFLMEGKDPHSFTISAAPEFSSAWQASEATEVLWQAITRDIPFSDYADNNLIAEAVVDLDRMSDFRGPKSAEHVTSETLFRGIAPGETVGPYISQFLLMPVPYGATKVEQLYNVPMAGNDHLTNYDEWLHIQNGGKPKGTTTVKFEVEPRYLYNGRALSQYVLKDFVNMAYLNAAQIMRNFGSTAYATNNPYSTVSVQARAPLFGNNHVVDLLSRVSMASQNVAWYQKWLVHRRARPEVFYGRVHNHLLDNGVSYPINKEALSSPALGKVFAANGTYLLPTSAPAGSPLHPTYPAGHAVMAGAAVTMLKAFFNGDFEIPNPVTTSADGKTLVPYKGIPLTIEGELNKLASNIALGRDVAGVHYRSDGDLGIALGEEYAISVLRELVKTYSEDFPGFSFNRFDGTSMVIH</sequence>
<gene>
    <name evidence="2" type="ordered locus">GNIT_3287</name>
</gene>
<dbReference type="OrthoDB" id="7793240at2"/>
<dbReference type="eggNOG" id="COG0671">
    <property type="taxonomic scope" value="Bacteria"/>
</dbReference>
<keyword evidence="1" id="KW-0472">Membrane</keyword>
<dbReference type="HOGENOM" id="CLU_502237_0_0_6"/>
<name>G4QEA8_GLANF</name>
<evidence type="ECO:0000256" key="1">
    <source>
        <dbReference type="SAM" id="Phobius"/>
    </source>
</evidence>
<dbReference type="PANTHER" id="PTHR34599">
    <property type="entry name" value="PEROXIDASE-RELATED"/>
    <property type="match status" value="1"/>
</dbReference>
<organism evidence="2 3">
    <name type="scientific">Glaciecola nitratireducens (strain JCM 12485 / KCTC 12276 / FR1064)</name>
    <dbReference type="NCBI Taxonomy" id="1085623"/>
    <lineage>
        <taxon>Bacteria</taxon>
        <taxon>Pseudomonadati</taxon>
        <taxon>Pseudomonadota</taxon>
        <taxon>Gammaproteobacteria</taxon>
        <taxon>Alteromonadales</taxon>
        <taxon>Alteromonadaceae</taxon>
        <taxon>Brumicola</taxon>
    </lineage>
</organism>
<reference evidence="2 3" key="1">
    <citation type="journal article" date="2011" name="J. Bacteriol.">
        <title>Complete genome sequence of seawater bacterium Glaciecola nitratireducens FR1064T.</title>
        <authorList>
            <person name="Bian F."/>
            <person name="Qin Q.L."/>
            <person name="Xie B.B."/>
            <person name="Shu Y.L."/>
            <person name="Zhang X.Y."/>
            <person name="Yu Y."/>
            <person name="Chen B."/>
            <person name="Chen X.L."/>
            <person name="Zhou B.C."/>
            <person name="Zhang Y.Z."/>
        </authorList>
    </citation>
    <scope>NUCLEOTIDE SEQUENCE [LARGE SCALE GENOMIC DNA]</scope>
    <source>
        <strain evidence="3">JCM 12485 / KCTC 12276 / FR1064</strain>
    </source>
</reference>
<evidence type="ECO:0000313" key="2">
    <source>
        <dbReference type="EMBL" id="AEP31381.1"/>
    </source>
</evidence>
<dbReference type="KEGG" id="gni:GNIT_3287"/>
<dbReference type="InterPro" id="IPR036938">
    <property type="entry name" value="PAP2/HPO_sf"/>
</dbReference>
<dbReference type="EMBL" id="CP003060">
    <property type="protein sequence ID" value="AEP31381.1"/>
    <property type="molecule type" value="Genomic_DNA"/>
</dbReference>
<keyword evidence="1" id="KW-1133">Transmembrane helix</keyword>
<keyword evidence="3" id="KW-1185">Reference proteome</keyword>
<protein>
    <submittedName>
        <fullName evidence="2">Phosphoesterase PA-phosphatase related protein</fullName>
    </submittedName>
</protein>
<proteinExistence type="predicted"/>
<dbReference type="GO" id="GO:0004601">
    <property type="term" value="F:peroxidase activity"/>
    <property type="evidence" value="ECO:0007669"/>
    <property type="project" value="InterPro"/>
</dbReference>